<gene>
    <name evidence="8" type="ORF">H8Z83_13585</name>
</gene>
<keyword evidence="4 6" id="KW-1133">Transmembrane helix</keyword>
<accession>A0A923MIK2</accession>
<protein>
    <submittedName>
        <fullName evidence="8">YitT family protein</fullName>
    </submittedName>
</protein>
<dbReference type="Gene3D" id="3.30.70.120">
    <property type="match status" value="1"/>
</dbReference>
<evidence type="ECO:0000256" key="6">
    <source>
        <dbReference type="SAM" id="Phobius"/>
    </source>
</evidence>
<feature type="transmembrane region" description="Helical" evidence="6">
    <location>
        <begin position="46"/>
        <end position="68"/>
    </location>
</feature>
<feature type="transmembrane region" description="Helical" evidence="6">
    <location>
        <begin position="145"/>
        <end position="167"/>
    </location>
</feature>
<proteinExistence type="predicted"/>
<keyword evidence="3 6" id="KW-0812">Transmembrane</keyword>
<dbReference type="InterPro" id="IPR003740">
    <property type="entry name" value="YitT"/>
</dbReference>
<dbReference type="CDD" id="cd16380">
    <property type="entry name" value="YitT_C"/>
    <property type="match status" value="1"/>
</dbReference>
<keyword evidence="9" id="KW-1185">Reference proteome</keyword>
<evidence type="ECO:0000313" key="8">
    <source>
        <dbReference type="EMBL" id="MBC5771330.1"/>
    </source>
</evidence>
<dbReference type="RefSeq" id="WP_187015527.1">
    <property type="nucleotide sequence ID" value="NZ_JACOQI010000015.1"/>
</dbReference>
<evidence type="ECO:0000313" key="9">
    <source>
        <dbReference type="Proteomes" id="UP000620327"/>
    </source>
</evidence>
<feature type="transmembrane region" description="Helical" evidence="6">
    <location>
        <begin position="105"/>
        <end position="124"/>
    </location>
</feature>
<dbReference type="GO" id="GO:0005886">
    <property type="term" value="C:plasma membrane"/>
    <property type="evidence" value="ECO:0007669"/>
    <property type="project" value="UniProtKB-SubCell"/>
</dbReference>
<comment type="subcellular location">
    <subcellularLocation>
        <location evidence="1">Cell membrane</location>
        <topology evidence="1">Multi-pass membrane protein</topology>
    </subcellularLocation>
</comment>
<evidence type="ECO:0000256" key="4">
    <source>
        <dbReference type="ARBA" id="ARBA00022989"/>
    </source>
</evidence>
<dbReference type="PANTHER" id="PTHR33545">
    <property type="entry name" value="UPF0750 MEMBRANE PROTEIN YITT-RELATED"/>
    <property type="match status" value="1"/>
</dbReference>
<dbReference type="Pfam" id="PF10035">
    <property type="entry name" value="DUF2179"/>
    <property type="match status" value="1"/>
</dbReference>
<reference evidence="8" key="1">
    <citation type="submission" date="2020-08" db="EMBL/GenBank/DDBJ databases">
        <title>Genome public.</title>
        <authorList>
            <person name="Liu C."/>
            <person name="Sun Q."/>
        </authorList>
    </citation>
    <scope>NUCLEOTIDE SEQUENCE</scope>
    <source>
        <strain evidence="8">BX15</strain>
    </source>
</reference>
<evidence type="ECO:0000256" key="2">
    <source>
        <dbReference type="ARBA" id="ARBA00022475"/>
    </source>
</evidence>
<dbReference type="PANTHER" id="PTHR33545:SF5">
    <property type="entry name" value="UPF0750 MEMBRANE PROTEIN YITT"/>
    <property type="match status" value="1"/>
</dbReference>
<name>A0A923MIK2_9FIRM</name>
<evidence type="ECO:0000259" key="7">
    <source>
        <dbReference type="Pfam" id="PF10035"/>
    </source>
</evidence>
<dbReference type="Pfam" id="PF02588">
    <property type="entry name" value="YitT_membrane"/>
    <property type="match status" value="1"/>
</dbReference>
<feature type="transmembrane region" description="Helical" evidence="6">
    <location>
        <begin position="7"/>
        <end position="26"/>
    </location>
</feature>
<organism evidence="8 9">
    <name type="scientific">Dysosmobacter segnis</name>
    <dbReference type="NCBI Taxonomy" id="2763042"/>
    <lineage>
        <taxon>Bacteria</taxon>
        <taxon>Bacillati</taxon>
        <taxon>Bacillota</taxon>
        <taxon>Clostridia</taxon>
        <taxon>Eubacteriales</taxon>
        <taxon>Oscillospiraceae</taxon>
        <taxon>Dysosmobacter</taxon>
    </lineage>
</organism>
<dbReference type="EMBL" id="JACOQI010000015">
    <property type="protein sequence ID" value="MBC5771330.1"/>
    <property type="molecule type" value="Genomic_DNA"/>
</dbReference>
<sequence length="283" mass="30250">MKKQLRSYGIITVGSVIFALSFDWFFAANAVGMGGITGLAQVLNVLFPALSVGIGTILLNVPLFLAGWKFIGFHLLASSLFSMTVSSLAMDGIALLYTFSPMDPMLASICGGAMMGAGLGIVFSQGATTGGTDIVARLLKLKFPWLPMGKLILIPDGVVLALTAIAFQRLETALYGAVALYVSSKVMDTVLYGLNASKVAYIISNHWQKISDAILAYDRGVTILNATGAYSGSEKHVLMVAFRQREIVEIKEIVHEADPAAFLIVCDAHDVLGEGFGEYQKEL</sequence>
<dbReference type="PIRSF" id="PIRSF006483">
    <property type="entry name" value="Membrane_protein_YitT"/>
    <property type="match status" value="1"/>
</dbReference>
<dbReference type="Proteomes" id="UP000620327">
    <property type="component" value="Unassembled WGS sequence"/>
</dbReference>
<evidence type="ECO:0000256" key="3">
    <source>
        <dbReference type="ARBA" id="ARBA00022692"/>
    </source>
</evidence>
<dbReference type="InterPro" id="IPR051461">
    <property type="entry name" value="UPF0750_membrane"/>
</dbReference>
<dbReference type="AlphaFoldDB" id="A0A923MIK2"/>
<dbReference type="InterPro" id="IPR019264">
    <property type="entry name" value="DUF2179"/>
</dbReference>
<comment type="caution">
    <text evidence="8">The sequence shown here is derived from an EMBL/GenBank/DDBJ whole genome shotgun (WGS) entry which is preliminary data.</text>
</comment>
<evidence type="ECO:0000256" key="1">
    <source>
        <dbReference type="ARBA" id="ARBA00004651"/>
    </source>
</evidence>
<evidence type="ECO:0000256" key="5">
    <source>
        <dbReference type="ARBA" id="ARBA00023136"/>
    </source>
</evidence>
<keyword evidence="5 6" id="KW-0472">Membrane</keyword>
<keyword evidence="2" id="KW-1003">Cell membrane</keyword>
<dbReference type="InterPro" id="IPR015867">
    <property type="entry name" value="N-reg_PII/ATP_PRibTrfase_C"/>
</dbReference>
<feature type="domain" description="DUF2179" evidence="7">
    <location>
        <begin position="219"/>
        <end position="273"/>
    </location>
</feature>